<dbReference type="EMBL" id="CAJNOJ010000051">
    <property type="protein sequence ID" value="CAF0964139.1"/>
    <property type="molecule type" value="Genomic_DNA"/>
</dbReference>
<accession>A0A814DZV9</accession>
<dbReference type="GO" id="GO:0007097">
    <property type="term" value="P:nuclear migration"/>
    <property type="evidence" value="ECO:0007669"/>
    <property type="project" value="TreeGrafter"/>
</dbReference>
<keyword evidence="1" id="KW-0403">Intermediate filament</keyword>
<dbReference type="Pfam" id="PF00038">
    <property type="entry name" value="Filament"/>
    <property type="match status" value="1"/>
</dbReference>
<dbReference type="GO" id="GO:0005200">
    <property type="term" value="F:structural constituent of cytoskeleton"/>
    <property type="evidence" value="ECO:0007669"/>
    <property type="project" value="TreeGrafter"/>
</dbReference>
<comment type="caution">
    <text evidence="6">The sequence shown here is derived from an EMBL/GenBank/DDBJ whole genome shotgun (WGS) entry which is preliminary data.</text>
</comment>
<feature type="coiled-coil region" evidence="3">
    <location>
        <begin position="164"/>
        <end position="233"/>
    </location>
</feature>
<dbReference type="Gene3D" id="2.60.40.1260">
    <property type="entry name" value="Lamin Tail domain"/>
    <property type="match status" value="1"/>
</dbReference>
<evidence type="ECO:0000256" key="2">
    <source>
        <dbReference type="ARBA" id="ARBA00023054"/>
    </source>
</evidence>
<evidence type="ECO:0000313" key="6">
    <source>
        <dbReference type="EMBL" id="CAF0964139.1"/>
    </source>
</evidence>
<keyword evidence="2 3" id="KW-0175">Coiled coil</keyword>
<gene>
    <name evidence="6" type="ORF">EDS130_LOCUS13029</name>
</gene>
<dbReference type="SUPFAM" id="SSF64593">
    <property type="entry name" value="Intermediate filament protein, coiled coil region"/>
    <property type="match status" value="1"/>
</dbReference>
<evidence type="ECO:0000256" key="3">
    <source>
        <dbReference type="SAM" id="Coils"/>
    </source>
</evidence>
<evidence type="ECO:0000313" key="7">
    <source>
        <dbReference type="Proteomes" id="UP000663852"/>
    </source>
</evidence>
<evidence type="ECO:0000259" key="5">
    <source>
        <dbReference type="PROSITE" id="PS51842"/>
    </source>
</evidence>
<sequence length="348" mass="40454">MADRSSDQTVIRRTIIERGIRSVNDNQSGSRAAVEAMRNFHHQHEEEKREMRDLNQKFSAYLDRVKFLETQNRKLQAQLDELKQKWGFDSGKVKEQYDQALVNLRKQIDDVTRDKALAELRAKRAEYDASLIKHQTDFANELVNLDRNRFAMLKQQLEGSGSELDALRGRYEDKKQEIERSKNEVKRLLEQLENLKNEFDSESMARVMIQNELQTLEEQLAFMKAIHEEERNELASLGTLPIDVDPQGNFIVIENAGSTGKDQDMKGWSLRRKIDNKEDLVYKFPENFVLKSRSRLRILSRNASKGSINEKETLVADSVQTWGTGSNMITRLLDDKGDEKAVFNQRFQ</sequence>
<dbReference type="SUPFAM" id="SSF74853">
    <property type="entry name" value="Lamin A/C globular tail domain"/>
    <property type="match status" value="1"/>
</dbReference>
<dbReference type="GO" id="GO:0006998">
    <property type="term" value="P:nuclear envelope organization"/>
    <property type="evidence" value="ECO:0007669"/>
    <property type="project" value="TreeGrafter"/>
</dbReference>
<dbReference type="AlphaFoldDB" id="A0A814DZV9"/>
<dbReference type="InterPro" id="IPR001322">
    <property type="entry name" value="Lamin_tail_dom"/>
</dbReference>
<proteinExistence type="predicted"/>
<dbReference type="PROSITE" id="PS51841">
    <property type="entry name" value="LTD"/>
    <property type="match status" value="1"/>
</dbReference>
<feature type="coiled-coil region" evidence="3">
    <location>
        <begin position="37"/>
        <end position="121"/>
    </location>
</feature>
<dbReference type="Pfam" id="PF00932">
    <property type="entry name" value="LTD"/>
    <property type="match status" value="1"/>
</dbReference>
<reference evidence="6" key="1">
    <citation type="submission" date="2021-02" db="EMBL/GenBank/DDBJ databases">
        <authorList>
            <person name="Nowell W R."/>
        </authorList>
    </citation>
    <scope>NUCLEOTIDE SEQUENCE</scope>
</reference>
<dbReference type="GO" id="GO:0005652">
    <property type="term" value="C:nuclear lamina"/>
    <property type="evidence" value="ECO:0007669"/>
    <property type="project" value="TreeGrafter"/>
</dbReference>
<dbReference type="GO" id="GO:0090435">
    <property type="term" value="P:protein localization to nuclear envelope"/>
    <property type="evidence" value="ECO:0007669"/>
    <property type="project" value="TreeGrafter"/>
</dbReference>
<evidence type="ECO:0000259" key="4">
    <source>
        <dbReference type="PROSITE" id="PS51841"/>
    </source>
</evidence>
<dbReference type="GO" id="GO:0031507">
    <property type="term" value="P:heterochromatin formation"/>
    <property type="evidence" value="ECO:0007669"/>
    <property type="project" value="TreeGrafter"/>
</dbReference>
<feature type="domain" description="IF rod" evidence="5">
    <location>
        <begin position="47"/>
        <end position="348"/>
    </location>
</feature>
<dbReference type="GO" id="GO:0051664">
    <property type="term" value="P:nuclear pore localization"/>
    <property type="evidence" value="ECO:0007669"/>
    <property type="project" value="TreeGrafter"/>
</dbReference>
<feature type="domain" description="LTD" evidence="4">
    <location>
        <begin position="236"/>
        <end position="347"/>
    </location>
</feature>
<organism evidence="6 7">
    <name type="scientific">Adineta ricciae</name>
    <name type="common">Rotifer</name>
    <dbReference type="NCBI Taxonomy" id="249248"/>
    <lineage>
        <taxon>Eukaryota</taxon>
        <taxon>Metazoa</taxon>
        <taxon>Spiralia</taxon>
        <taxon>Gnathifera</taxon>
        <taxon>Rotifera</taxon>
        <taxon>Eurotatoria</taxon>
        <taxon>Bdelloidea</taxon>
        <taxon>Adinetida</taxon>
        <taxon>Adinetidae</taxon>
        <taxon>Adineta</taxon>
    </lineage>
</organism>
<dbReference type="PANTHER" id="PTHR45721:SF12">
    <property type="entry name" value="INTERMEDIATE FILAMENT PROTEIN IFA-1"/>
    <property type="match status" value="1"/>
</dbReference>
<dbReference type="Proteomes" id="UP000663852">
    <property type="component" value="Unassembled WGS sequence"/>
</dbReference>
<name>A0A814DZV9_ADIRI</name>
<dbReference type="Gene3D" id="1.20.5.1160">
    <property type="entry name" value="Vasodilator-stimulated phosphoprotein"/>
    <property type="match status" value="1"/>
</dbReference>
<dbReference type="PANTHER" id="PTHR45721">
    <property type="entry name" value="LAMIN DM0-RELATED"/>
    <property type="match status" value="1"/>
</dbReference>
<dbReference type="InterPro" id="IPR039008">
    <property type="entry name" value="IF_rod_dom"/>
</dbReference>
<dbReference type="InterPro" id="IPR036415">
    <property type="entry name" value="Lamin_tail_dom_sf"/>
</dbReference>
<protein>
    <submittedName>
        <fullName evidence="6">Uncharacterized protein</fullName>
    </submittedName>
</protein>
<dbReference type="GO" id="GO:0005882">
    <property type="term" value="C:intermediate filament"/>
    <property type="evidence" value="ECO:0007669"/>
    <property type="project" value="UniProtKB-KW"/>
</dbReference>
<evidence type="ECO:0000256" key="1">
    <source>
        <dbReference type="ARBA" id="ARBA00022754"/>
    </source>
</evidence>
<dbReference type="PROSITE" id="PS51842">
    <property type="entry name" value="IF_ROD_2"/>
    <property type="match status" value="1"/>
</dbReference>
<dbReference type="OrthoDB" id="2441647at2759"/>